<feature type="region of interest" description="Disordered" evidence="1">
    <location>
        <begin position="171"/>
        <end position="197"/>
    </location>
</feature>
<dbReference type="EMBL" id="JAVXUP010001407">
    <property type="protein sequence ID" value="KAK3012010.1"/>
    <property type="molecule type" value="Genomic_DNA"/>
</dbReference>
<organism evidence="2 3">
    <name type="scientific">Escallonia herrerae</name>
    <dbReference type="NCBI Taxonomy" id="1293975"/>
    <lineage>
        <taxon>Eukaryota</taxon>
        <taxon>Viridiplantae</taxon>
        <taxon>Streptophyta</taxon>
        <taxon>Embryophyta</taxon>
        <taxon>Tracheophyta</taxon>
        <taxon>Spermatophyta</taxon>
        <taxon>Magnoliopsida</taxon>
        <taxon>eudicotyledons</taxon>
        <taxon>Gunneridae</taxon>
        <taxon>Pentapetalae</taxon>
        <taxon>asterids</taxon>
        <taxon>campanulids</taxon>
        <taxon>Escalloniales</taxon>
        <taxon>Escalloniaceae</taxon>
        <taxon>Escallonia</taxon>
    </lineage>
</organism>
<gene>
    <name evidence="2" type="ORF">RJ639_011141</name>
</gene>
<dbReference type="GO" id="GO:0046983">
    <property type="term" value="F:protein dimerization activity"/>
    <property type="evidence" value="ECO:0007669"/>
    <property type="project" value="InterPro"/>
</dbReference>
<name>A0AA88VNE2_9ASTE</name>
<evidence type="ECO:0008006" key="4">
    <source>
        <dbReference type="Google" id="ProtNLM"/>
    </source>
</evidence>
<reference evidence="2" key="1">
    <citation type="submission" date="2022-12" db="EMBL/GenBank/DDBJ databases">
        <title>Draft genome assemblies for two species of Escallonia (Escalloniales).</title>
        <authorList>
            <person name="Chanderbali A."/>
            <person name="Dervinis C."/>
            <person name="Anghel I."/>
            <person name="Soltis D."/>
            <person name="Soltis P."/>
            <person name="Zapata F."/>
        </authorList>
    </citation>
    <scope>NUCLEOTIDE SEQUENCE</scope>
    <source>
        <strain evidence="2">UCBG64.0493</strain>
        <tissue evidence="2">Leaf</tissue>
    </source>
</reference>
<keyword evidence="3" id="KW-1185">Reference proteome</keyword>
<dbReference type="Gene3D" id="3.40.1810.10">
    <property type="entry name" value="Transcription factor, MADS-box"/>
    <property type="match status" value="1"/>
</dbReference>
<evidence type="ECO:0000313" key="2">
    <source>
        <dbReference type="EMBL" id="KAK3012010.1"/>
    </source>
</evidence>
<dbReference type="Proteomes" id="UP001188597">
    <property type="component" value="Unassembled WGS sequence"/>
</dbReference>
<protein>
    <recommendedName>
        <fullName evidence="4">MADS-box domain-containing protein</fullName>
    </recommendedName>
</protein>
<dbReference type="InterPro" id="IPR036879">
    <property type="entry name" value="TF_MADSbox_sf"/>
</dbReference>
<dbReference type="SUPFAM" id="SSF55455">
    <property type="entry name" value="SRF-like"/>
    <property type="match status" value="1"/>
</dbReference>
<proteinExistence type="predicted"/>
<evidence type="ECO:0000313" key="3">
    <source>
        <dbReference type="Proteomes" id="UP001188597"/>
    </source>
</evidence>
<accession>A0AA88VNE2</accession>
<sequence length="331" mass="37062">MELATLCDTKVCTLIFGPDGELESWPKNQSHLKSMIDAFQDCCAKEAVIAEVEKQIDAAETRTEFLKSARPAKEQEVAVFQQEPAQEVMQEPSRFGISSRIPQRQQPRARSHRPIGKNKLDVAHRDMHHEERSRDISCSKNMGFRLNPSMPESVYGHLPVLVDYLRHEVGSSSRTGNGELEKYEPDNSQGRRGNDALDTYPNVFKTIVSYEETHFIRDKKGHSPSVVVEEEVGDTQSELTFSLQQIGTTIPSSTSVLVDASLSEPLGPNKLNITLSLKESQLNSFGMRLRNPIKLLFYVPPDAMLLVFSKLRLDASYKYFVSGCSAVSGNI</sequence>
<dbReference type="GO" id="GO:0003677">
    <property type="term" value="F:DNA binding"/>
    <property type="evidence" value="ECO:0007669"/>
    <property type="project" value="InterPro"/>
</dbReference>
<evidence type="ECO:0000256" key="1">
    <source>
        <dbReference type="SAM" id="MobiDB-lite"/>
    </source>
</evidence>
<dbReference type="AlphaFoldDB" id="A0AA88VNE2"/>
<comment type="caution">
    <text evidence="2">The sequence shown here is derived from an EMBL/GenBank/DDBJ whole genome shotgun (WGS) entry which is preliminary data.</text>
</comment>